<evidence type="ECO:0000259" key="4">
    <source>
        <dbReference type="Pfam" id="PF13473"/>
    </source>
</evidence>
<gene>
    <name evidence="5" type="ORF">SAMN05421637_2512</name>
</gene>
<name>A0A1H7AFN9_9MICO</name>
<keyword evidence="3" id="KW-0732">Signal</keyword>
<dbReference type="eggNOG" id="COG4454">
    <property type="taxonomic scope" value="Bacteria"/>
</dbReference>
<evidence type="ECO:0000256" key="2">
    <source>
        <dbReference type="ARBA" id="ARBA00023008"/>
    </source>
</evidence>
<dbReference type="AlphaFoldDB" id="A0A1H7AFN9"/>
<dbReference type="Pfam" id="PF13473">
    <property type="entry name" value="Cupredoxin_1"/>
    <property type="match status" value="1"/>
</dbReference>
<proteinExistence type="predicted"/>
<dbReference type="GO" id="GO:0046872">
    <property type="term" value="F:metal ion binding"/>
    <property type="evidence" value="ECO:0007669"/>
    <property type="project" value="UniProtKB-KW"/>
</dbReference>
<evidence type="ECO:0000313" key="5">
    <source>
        <dbReference type="EMBL" id="SEJ63756.1"/>
    </source>
</evidence>
<dbReference type="PANTHER" id="PTHR38439">
    <property type="entry name" value="AURACYANIN-B"/>
    <property type="match status" value="1"/>
</dbReference>
<sequence>MRIIRSRAALAATAVALAAALSACGGGEEVPSLDDQPPSAETVLSVSATEYAYSLSSTTVPSGTVAIELTNDGAVSHDLVLEGDPGGATAVIDPGESASFEVVLDPGTYTLYCSVGDHRSRGMEVSFTVT</sequence>
<dbReference type="InterPro" id="IPR028096">
    <property type="entry name" value="EfeO_Cupredoxin"/>
</dbReference>
<dbReference type="EMBL" id="FNZI01000006">
    <property type="protein sequence ID" value="SEJ63756.1"/>
    <property type="molecule type" value="Genomic_DNA"/>
</dbReference>
<dbReference type="PROSITE" id="PS51257">
    <property type="entry name" value="PROKAR_LIPOPROTEIN"/>
    <property type="match status" value="1"/>
</dbReference>
<dbReference type="CDD" id="cd00920">
    <property type="entry name" value="Cupredoxin"/>
    <property type="match status" value="1"/>
</dbReference>
<reference evidence="6" key="1">
    <citation type="submission" date="2016-10" db="EMBL/GenBank/DDBJ databases">
        <authorList>
            <person name="Varghese N."/>
        </authorList>
    </citation>
    <scope>NUCLEOTIDE SEQUENCE [LARGE SCALE GENOMIC DNA]</scope>
    <source>
        <strain evidence="6">DSM 24868</strain>
    </source>
</reference>
<dbReference type="STRING" id="1043493.SAMN05421637_2512"/>
<evidence type="ECO:0000256" key="3">
    <source>
        <dbReference type="SAM" id="SignalP"/>
    </source>
</evidence>
<evidence type="ECO:0000313" key="6">
    <source>
        <dbReference type="Proteomes" id="UP000183315"/>
    </source>
</evidence>
<dbReference type="PANTHER" id="PTHR38439:SF3">
    <property type="entry name" value="COPPER-RESISTANT CUPROPROTEIN COPI"/>
    <property type="match status" value="1"/>
</dbReference>
<dbReference type="InterPro" id="IPR050845">
    <property type="entry name" value="Cu-binding_ET"/>
</dbReference>
<keyword evidence="1" id="KW-0479">Metal-binding</keyword>
<dbReference type="PROSITE" id="PS00079">
    <property type="entry name" value="MULTICOPPER_OXIDASE1"/>
    <property type="match status" value="1"/>
</dbReference>
<protein>
    <submittedName>
        <fullName evidence="5">Cupredoxin-like domain-containing protein</fullName>
    </submittedName>
</protein>
<feature type="signal peptide" evidence="3">
    <location>
        <begin position="1"/>
        <end position="25"/>
    </location>
</feature>
<evidence type="ECO:0000256" key="1">
    <source>
        <dbReference type="ARBA" id="ARBA00022723"/>
    </source>
</evidence>
<organism evidence="5 6">
    <name type="scientific">Demequina mangrovi</name>
    <dbReference type="NCBI Taxonomy" id="1043493"/>
    <lineage>
        <taxon>Bacteria</taxon>
        <taxon>Bacillati</taxon>
        <taxon>Actinomycetota</taxon>
        <taxon>Actinomycetes</taxon>
        <taxon>Micrococcales</taxon>
        <taxon>Demequinaceae</taxon>
        <taxon>Demequina</taxon>
    </lineage>
</organism>
<dbReference type="InterPro" id="IPR033138">
    <property type="entry name" value="Cu_oxidase_CS"/>
</dbReference>
<dbReference type="Gene3D" id="2.60.40.420">
    <property type="entry name" value="Cupredoxins - blue copper proteins"/>
    <property type="match status" value="1"/>
</dbReference>
<dbReference type="OrthoDB" id="345021at2"/>
<dbReference type="InterPro" id="IPR008972">
    <property type="entry name" value="Cupredoxin"/>
</dbReference>
<accession>A0A1H7AFN9</accession>
<feature type="chain" id="PRO_5010367726" evidence="3">
    <location>
        <begin position="26"/>
        <end position="130"/>
    </location>
</feature>
<feature type="domain" description="EfeO-type cupredoxin-like" evidence="4">
    <location>
        <begin position="32"/>
        <end position="122"/>
    </location>
</feature>
<keyword evidence="2" id="KW-0186">Copper</keyword>
<dbReference type="Proteomes" id="UP000183315">
    <property type="component" value="Unassembled WGS sequence"/>
</dbReference>
<dbReference type="RefSeq" id="WP_042215965.1">
    <property type="nucleotide sequence ID" value="NZ_BBLU01000014.1"/>
</dbReference>
<dbReference type="SUPFAM" id="SSF49503">
    <property type="entry name" value="Cupredoxins"/>
    <property type="match status" value="1"/>
</dbReference>
<keyword evidence="6" id="KW-1185">Reference proteome</keyword>